<feature type="chain" id="PRO_5007561937" evidence="1">
    <location>
        <begin position="21"/>
        <end position="157"/>
    </location>
</feature>
<comment type="caution">
    <text evidence="2">The sequence shown here is derived from an EMBL/GenBank/DDBJ whole genome shotgun (WGS) entry which is preliminary data.</text>
</comment>
<dbReference type="AlphaFoldDB" id="A0A150GA60"/>
<keyword evidence="3" id="KW-1185">Reference proteome</keyword>
<evidence type="ECO:0000256" key="1">
    <source>
        <dbReference type="SAM" id="SignalP"/>
    </source>
</evidence>
<reference evidence="3" key="1">
    <citation type="journal article" date="2016" name="Nat. Commun.">
        <title>The Gonium pectorale genome demonstrates co-option of cell cycle regulation during the evolution of multicellularity.</title>
        <authorList>
            <person name="Hanschen E.R."/>
            <person name="Marriage T.N."/>
            <person name="Ferris P.J."/>
            <person name="Hamaji T."/>
            <person name="Toyoda A."/>
            <person name="Fujiyama A."/>
            <person name="Neme R."/>
            <person name="Noguchi H."/>
            <person name="Minakuchi Y."/>
            <person name="Suzuki M."/>
            <person name="Kawai-Toyooka H."/>
            <person name="Smith D.R."/>
            <person name="Sparks H."/>
            <person name="Anderson J."/>
            <person name="Bakaric R."/>
            <person name="Luria V."/>
            <person name="Karger A."/>
            <person name="Kirschner M.W."/>
            <person name="Durand P.M."/>
            <person name="Michod R.E."/>
            <person name="Nozaki H."/>
            <person name="Olson B.J."/>
        </authorList>
    </citation>
    <scope>NUCLEOTIDE SEQUENCE [LARGE SCALE GENOMIC DNA]</scope>
    <source>
        <strain evidence="3">NIES-2863</strain>
    </source>
</reference>
<dbReference type="OrthoDB" id="542576at2759"/>
<accession>A0A150GA60</accession>
<evidence type="ECO:0000313" key="3">
    <source>
        <dbReference type="Proteomes" id="UP000075714"/>
    </source>
</evidence>
<name>A0A150GA60_GONPE</name>
<evidence type="ECO:0000313" key="2">
    <source>
        <dbReference type="EMBL" id="KXZ46455.1"/>
    </source>
</evidence>
<organism evidence="2 3">
    <name type="scientific">Gonium pectorale</name>
    <name type="common">Green alga</name>
    <dbReference type="NCBI Taxonomy" id="33097"/>
    <lineage>
        <taxon>Eukaryota</taxon>
        <taxon>Viridiplantae</taxon>
        <taxon>Chlorophyta</taxon>
        <taxon>core chlorophytes</taxon>
        <taxon>Chlorophyceae</taxon>
        <taxon>CS clade</taxon>
        <taxon>Chlamydomonadales</taxon>
        <taxon>Volvocaceae</taxon>
        <taxon>Gonium</taxon>
    </lineage>
</organism>
<keyword evidence="1" id="KW-0732">Signal</keyword>
<dbReference type="EMBL" id="LSYV01000044">
    <property type="protein sequence ID" value="KXZ46455.1"/>
    <property type="molecule type" value="Genomic_DNA"/>
</dbReference>
<dbReference type="PANTHER" id="PTHR14187">
    <property type="entry name" value="ALPHA KINASE/ELONGATION FACTOR 2 KINASE"/>
    <property type="match status" value="1"/>
</dbReference>
<dbReference type="PANTHER" id="PTHR14187:SF5">
    <property type="entry name" value="HEAT SHOCK 70 KDA PROTEIN 12A"/>
    <property type="match status" value="1"/>
</dbReference>
<dbReference type="Proteomes" id="UP000075714">
    <property type="component" value="Unassembled WGS sequence"/>
</dbReference>
<protein>
    <submittedName>
        <fullName evidence="2">Uncharacterized protein</fullName>
    </submittedName>
</protein>
<proteinExistence type="predicted"/>
<feature type="signal peptide" evidence="1">
    <location>
        <begin position="1"/>
        <end position="20"/>
    </location>
</feature>
<sequence>MPVAMCIIVAAHELAALTRAKPTGTVGIDFGTYATGFAYCELTDGGVANDPRVMLHFSWPEQPAPDPKTCTAAIYRGRQLWGWPAWRRWCSLPPAERLQYAYLENFKLLLEPTQGLHQAPAGEAGGGGRPNFMYPNETLLVTQAFGKMNNFLRLHIR</sequence>
<gene>
    <name evidence="2" type="ORF">GPECTOR_43g891</name>
</gene>